<dbReference type="Proteomes" id="UP001157006">
    <property type="component" value="Chromosome 5"/>
</dbReference>
<gene>
    <name evidence="1" type="ORF">VFH_V183520</name>
</gene>
<organism evidence="1 2">
    <name type="scientific">Vicia faba</name>
    <name type="common">Broad bean</name>
    <name type="synonym">Faba vulgaris</name>
    <dbReference type="NCBI Taxonomy" id="3906"/>
    <lineage>
        <taxon>Eukaryota</taxon>
        <taxon>Viridiplantae</taxon>
        <taxon>Streptophyta</taxon>
        <taxon>Embryophyta</taxon>
        <taxon>Tracheophyta</taxon>
        <taxon>Spermatophyta</taxon>
        <taxon>Magnoliopsida</taxon>
        <taxon>eudicotyledons</taxon>
        <taxon>Gunneridae</taxon>
        <taxon>Pentapetalae</taxon>
        <taxon>rosids</taxon>
        <taxon>fabids</taxon>
        <taxon>Fabales</taxon>
        <taxon>Fabaceae</taxon>
        <taxon>Papilionoideae</taxon>
        <taxon>50 kb inversion clade</taxon>
        <taxon>NPAAA clade</taxon>
        <taxon>Hologalegina</taxon>
        <taxon>IRL clade</taxon>
        <taxon>Fabeae</taxon>
        <taxon>Vicia</taxon>
    </lineage>
</organism>
<dbReference type="EMBL" id="OX451740">
    <property type="protein sequence ID" value="CAI8615525.1"/>
    <property type="molecule type" value="Genomic_DNA"/>
</dbReference>
<accession>A0AAV1B2Q8</accession>
<name>A0AAV1B2Q8_VICFA</name>
<sequence>MYRFGEASCAKWLCPRQNFPNVAFVQAVDHNDGLLQVVSSHDSRYHRLPSLLGLLLEMWCVEYLADGNCAQHWRAIAQCIERNRKKLNLDWVEAARTQAPSATNYDVGSTTWVDLRKTPLLSAMEVTILGHGPS</sequence>
<reference evidence="1 2" key="1">
    <citation type="submission" date="2023-01" db="EMBL/GenBank/DDBJ databases">
        <authorList>
            <person name="Kreplak J."/>
        </authorList>
    </citation>
    <scope>NUCLEOTIDE SEQUENCE [LARGE SCALE GENOMIC DNA]</scope>
</reference>
<evidence type="ECO:0000313" key="1">
    <source>
        <dbReference type="EMBL" id="CAI8615525.1"/>
    </source>
</evidence>
<protein>
    <submittedName>
        <fullName evidence="1">Uncharacterized protein</fullName>
    </submittedName>
</protein>
<dbReference type="AlphaFoldDB" id="A0AAV1B2Q8"/>
<keyword evidence="2" id="KW-1185">Reference proteome</keyword>
<proteinExistence type="predicted"/>
<evidence type="ECO:0000313" key="2">
    <source>
        <dbReference type="Proteomes" id="UP001157006"/>
    </source>
</evidence>